<evidence type="ECO:0000313" key="5">
    <source>
        <dbReference type="Proteomes" id="UP001420932"/>
    </source>
</evidence>
<protein>
    <recommendedName>
        <fullName evidence="3">UBC core domain-containing protein</fullName>
    </recommendedName>
</protein>
<comment type="caution">
    <text evidence="4">The sequence shown here is derived from an EMBL/GenBank/DDBJ whole genome shotgun (WGS) entry which is preliminary data.</text>
</comment>
<feature type="compositionally biased region" description="Basic and acidic residues" evidence="2">
    <location>
        <begin position="177"/>
        <end position="186"/>
    </location>
</feature>
<evidence type="ECO:0000313" key="4">
    <source>
        <dbReference type="EMBL" id="KAK9150118.1"/>
    </source>
</evidence>
<dbReference type="Pfam" id="PF00179">
    <property type="entry name" value="UQ_con"/>
    <property type="match status" value="1"/>
</dbReference>
<feature type="coiled-coil region" evidence="1">
    <location>
        <begin position="100"/>
        <end position="165"/>
    </location>
</feature>
<evidence type="ECO:0000256" key="1">
    <source>
        <dbReference type="SAM" id="Coils"/>
    </source>
</evidence>
<keyword evidence="5" id="KW-1185">Reference proteome</keyword>
<feature type="compositionally biased region" description="Polar residues" evidence="2">
    <location>
        <begin position="165"/>
        <end position="176"/>
    </location>
</feature>
<organism evidence="4 5">
    <name type="scientific">Stephania yunnanensis</name>
    <dbReference type="NCBI Taxonomy" id="152371"/>
    <lineage>
        <taxon>Eukaryota</taxon>
        <taxon>Viridiplantae</taxon>
        <taxon>Streptophyta</taxon>
        <taxon>Embryophyta</taxon>
        <taxon>Tracheophyta</taxon>
        <taxon>Spermatophyta</taxon>
        <taxon>Magnoliopsida</taxon>
        <taxon>Ranunculales</taxon>
        <taxon>Menispermaceae</taxon>
        <taxon>Menispermoideae</taxon>
        <taxon>Cissampelideae</taxon>
        <taxon>Stephania</taxon>
    </lineage>
</organism>
<name>A0AAP0KCL4_9MAGN</name>
<dbReference type="AlphaFoldDB" id="A0AAP0KCL4"/>
<accession>A0AAP0KCL4</accession>
<gene>
    <name evidence="4" type="ORF">Syun_008427</name>
</gene>
<feature type="domain" description="UBC core" evidence="3">
    <location>
        <begin position="495"/>
        <end position="623"/>
    </location>
</feature>
<dbReference type="PANTHER" id="PTHR36339">
    <property type="entry name" value="F23A5.5"/>
    <property type="match status" value="1"/>
</dbReference>
<dbReference type="Gene3D" id="3.10.110.10">
    <property type="entry name" value="Ubiquitin Conjugating Enzyme"/>
    <property type="match status" value="1"/>
</dbReference>
<evidence type="ECO:0000256" key="2">
    <source>
        <dbReference type="SAM" id="MobiDB-lite"/>
    </source>
</evidence>
<reference evidence="4 5" key="1">
    <citation type="submission" date="2024-01" db="EMBL/GenBank/DDBJ databases">
        <title>Genome assemblies of Stephania.</title>
        <authorList>
            <person name="Yang L."/>
        </authorList>
    </citation>
    <scope>NUCLEOTIDE SEQUENCE [LARGE SCALE GENOMIC DNA]</scope>
    <source>
        <strain evidence="4">YNDBR</strain>
        <tissue evidence="4">Leaf</tissue>
    </source>
</reference>
<evidence type="ECO:0000259" key="3">
    <source>
        <dbReference type="PROSITE" id="PS50127"/>
    </source>
</evidence>
<dbReference type="InterPro" id="IPR016135">
    <property type="entry name" value="UBQ-conjugating_enzyme/RWD"/>
</dbReference>
<feature type="region of interest" description="Disordered" evidence="2">
    <location>
        <begin position="165"/>
        <end position="238"/>
    </location>
</feature>
<dbReference type="PANTHER" id="PTHR36339:SF2">
    <property type="entry name" value="F23A5.5"/>
    <property type="match status" value="1"/>
</dbReference>
<dbReference type="SUPFAM" id="SSF54495">
    <property type="entry name" value="UBC-like"/>
    <property type="match status" value="1"/>
</dbReference>
<dbReference type="Proteomes" id="UP001420932">
    <property type="component" value="Unassembled WGS sequence"/>
</dbReference>
<dbReference type="PROSITE" id="PS50127">
    <property type="entry name" value="UBC_2"/>
    <property type="match status" value="1"/>
</dbReference>
<dbReference type="InterPro" id="IPR000608">
    <property type="entry name" value="UBC"/>
</dbReference>
<keyword evidence="1" id="KW-0175">Coiled coil</keyword>
<sequence>MRGFPIVGRWRIFMGTRFTQHSRLLCTETTKYSSNKGNGVEGSTNGVDVYKQLENLDFITATKILFTEPPKKKKFGLDFHLVQLFFACMPSLAVYLVAQYARYEIRKMEAEEEIKKKKAEEEERAKEAEESALAEIEELEANPELLDVKIRLDALEETVKQIATETKKLSSGSNLTRDQDKTKKEQQNGNPSPASKHEGRRSSAPTMEEPNASHETTSSASAPPPTPPANATQGGESSFGDFEVMEISEIGFVNSGPKKRKRAQVVPVDIIDVDEDKGPRGAGIFGKNANAHDKGKEAFNGHVPGVNVYSSAPDVNVYPSATEFGSMNGIPTFLPEHTIQGFMHTNNLINGFPYDVSSQNYDYGFNAFGLQDQFSSMELDVPMASPLSFPEQSVKLQSNSAFAPISTNASYLNYNYYNEDKGAVNICSQQLAESSKGMTTVSNSAIIHNSSSKRTRKVELLKNQRLFKQFDTVQDYSDHFYIKQNSSYAKQPSKNWAKTIQQEWRLLEKDLPDSIFVRVYEERMDILRAVIVGAAGTPYHDGLFFFDFYFRHDYPRQPPNFEVLVAEHFREQAHAILISCKAYMEGAQVGCLVGGVQDLEEGDKSCSKGFKTQVSGDCENPHP</sequence>
<proteinExistence type="predicted"/>
<dbReference type="EMBL" id="JBBNAF010000004">
    <property type="protein sequence ID" value="KAK9150118.1"/>
    <property type="molecule type" value="Genomic_DNA"/>
</dbReference>